<keyword evidence="1" id="KW-1133">Transmembrane helix</keyword>
<keyword evidence="1" id="KW-0812">Transmembrane</keyword>
<feature type="transmembrane region" description="Helical" evidence="1">
    <location>
        <begin position="49"/>
        <end position="68"/>
    </location>
</feature>
<keyword evidence="1" id="KW-0472">Membrane</keyword>
<organism evidence="2 3">
    <name type="scientific">candidate division WWE3 bacterium</name>
    <dbReference type="NCBI Taxonomy" id="2053526"/>
    <lineage>
        <taxon>Bacteria</taxon>
        <taxon>Katanobacteria</taxon>
    </lineage>
</organism>
<dbReference type="EMBL" id="QZJF01000017">
    <property type="protein sequence ID" value="RJR26866.1"/>
    <property type="molecule type" value="Genomic_DNA"/>
</dbReference>
<name>A0A3A4ZJY5_UNCKA</name>
<sequence>MEALNTLARQILEFIMLAGIIGLLWNVFLGPKGLVKGAGDSKDSGGLMMVLQLFLAAALAVGFAFNIVENGVAPGGLVDKISSFFIGLIP</sequence>
<protein>
    <submittedName>
        <fullName evidence="2">Uncharacterized protein</fullName>
    </submittedName>
</protein>
<evidence type="ECO:0000313" key="3">
    <source>
        <dbReference type="Proteomes" id="UP000265540"/>
    </source>
</evidence>
<accession>A0A3A4ZJY5</accession>
<proteinExistence type="predicted"/>
<comment type="caution">
    <text evidence="2">The sequence shown here is derived from an EMBL/GenBank/DDBJ whole genome shotgun (WGS) entry which is preliminary data.</text>
</comment>
<reference evidence="2 3" key="1">
    <citation type="journal article" date="2017" name="ISME J.">
        <title>Energy and carbon metabolisms in a deep terrestrial subsurface fluid microbial community.</title>
        <authorList>
            <person name="Momper L."/>
            <person name="Jungbluth S.P."/>
            <person name="Lee M.D."/>
            <person name="Amend J.P."/>
        </authorList>
    </citation>
    <scope>NUCLEOTIDE SEQUENCE [LARGE SCALE GENOMIC DNA]</scope>
    <source>
        <strain evidence="2">SURF_46</strain>
    </source>
</reference>
<dbReference type="AlphaFoldDB" id="A0A3A4ZJY5"/>
<dbReference type="Proteomes" id="UP000265540">
    <property type="component" value="Unassembled WGS sequence"/>
</dbReference>
<evidence type="ECO:0000313" key="2">
    <source>
        <dbReference type="EMBL" id="RJR26866.1"/>
    </source>
</evidence>
<feature type="transmembrane region" description="Helical" evidence="1">
    <location>
        <begin position="12"/>
        <end position="29"/>
    </location>
</feature>
<gene>
    <name evidence="2" type="ORF">C4561_03770</name>
</gene>
<evidence type="ECO:0000256" key="1">
    <source>
        <dbReference type="SAM" id="Phobius"/>
    </source>
</evidence>